<dbReference type="PANTHER" id="PTHR30487">
    <property type="entry name" value="TYPE 4 PREPILIN-LIKE PROTEINS LEADER PEPTIDE-PROCESSING ENZYME"/>
    <property type="match status" value="1"/>
</dbReference>
<organism evidence="4 5">
    <name type="scientific">Alkaliphilus pronyensis</name>
    <dbReference type="NCBI Taxonomy" id="1482732"/>
    <lineage>
        <taxon>Bacteria</taxon>
        <taxon>Bacillati</taxon>
        <taxon>Bacillota</taxon>
        <taxon>Clostridia</taxon>
        <taxon>Peptostreptococcales</taxon>
        <taxon>Natronincolaceae</taxon>
        <taxon>Alkaliphilus</taxon>
    </lineage>
</organism>
<dbReference type="InterPro" id="IPR000045">
    <property type="entry name" value="Prepilin_IV_endopep_pep"/>
</dbReference>
<feature type="transmembrane region" description="Helical" evidence="2">
    <location>
        <begin position="157"/>
        <end position="174"/>
    </location>
</feature>
<keyword evidence="5" id="KW-1185">Reference proteome</keyword>
<gene>
    <name evidence="4" type="ORF">F8154_02725</name>
</gene>
<feature type="transmembrane region" description="Helical" evidence="2">
    <location>
        <begin position="129"/>
        <end position="145"/>
    </location>
</feature>
<dbReference type="EMBL" id="WBZC01000010">
    <property type="protein sequence ID" value="KAB3537227.1"/>
    <property type="molecule type" value="Genomic_DNA"/>
</dbReference>
<accession>A0A6I0FDA6</accession>
<evidence type="ECO:0000256" key="2">
    <source>
        <dbReference type="SAM" id="Phobius"/>
    </source>
</evidence>
<proteinExistence type="inferred from homology"/>
<comment type="caution">
    <text evidence="4">The sequence shown here is derived from an EMBL/GenBank/DDBJ whole genome shotgun (WGS) entry which is preliminary data.</text>
</comment>
<evidence type="ECO:0000313" key="4">
    <source>
        <dbReference type="EMBL" id="KAB3537227.1"/>
    </source>
</evidence>
<dbReference type="GO" id="GO:0004190">
    <property type="term" value="F:aspartic-type endopeptidase activity"/>
    <property type="evidence" value="ECO:0007669"/>
    <property type="project" value="InterPro"/>
</dbReference>
<comment type="similarity">
    <text evidence="1">Belongs to the peptidase A24 family.</text>
</comment>
<dbReference type="PANTHER" id="PTHR30487:SF0">
    <property type="entry name" value="PREPILIN LEADER PEPTIDASE_N-METHYLTRANSFERASE-RELATED"/>
    <property type="match status" value="1"/>
</dbReference>
<feature type="transmembrane region" description="Helical" evidence="2">
    <location>
        <begin position="55"/>
        <end position="77"/>
    </location>
</feature>
<name>A0A6I0FDA6_9FIRM</name>
<dbReference type="GO" id="GO:0006465">
    <property type="term" value="P:signal peptide processing"/>
    <property type="evidence" value="ECO:0007669"/>
    <property type="project" value="TreeGrafter"/>
</dbReference>
<dbReference type="InterPro" id="IPR050882">
    <property type="entry name" value="Prepilin_peptidase/N-MTase"/>
</dbReference>
<dbReference type="GO" id="GO:0005886">
    <property type="term" value="C:plasma membrane"/>
    <property type="evidence" value="ECO:0007669"/>
    <property type="project" value="TreeGrafter"/>
</dbReference>
<feature type="transmembrane region" description="Helical" evidence="2">
    <location>
        <begin position="97"/>
        <end position="117"/>
    </location>
</feature>
<dbReference type="Gene3D" id="1.20.120.1220">
    <property type="match status" value="1"/>
</dbReference>
<evidence type="ECO:0000313" key="5">
    <source>
        <dbReference type="Proteomes" id="UP000432715"/>
    </source>
</evidence>
<feature type="transmembrane region" description="Helical" evidence="2">
    <location>
        <begin position="33"/>
        <end position="48"/>
    </location>
</feature>
<evidence type="ECO:0000259" key="3">
    <source>
        <dbReference type="Pfam" id="PF01478"/>
    </source>
</evidence>
<dbReference type="Proteomes" id="UP000432715">
    <property type="component" value="Unassembled WGS sequence"/>
</dbReference>
<dbReference type="RefSeq" id="WP_151860059.1">
    <property type="nucleotide sequence ID" value="NZ_WBZC01000010.1"/>
</dbReference>
<dbReference type="Pfam" id="PF01478">
    <property type="entry name" value="Peptidase_A24"/>
    <property type="match status" value="1"/>
</dbReference>
<keyword evidence="2" id="KW-0472">Membrane</keyword>
<keyword evidence="2" id="KW-0812">Transmembrane</keyword>
<evidence type="ECO:0000256" key="1">
    <source>
        <dbReference type="ARBA" id="ARBA00005801"/>
    </source>
</evidence>
<keyword evidence="2" id="KW-1133">Transmembrane helix</keyword>
<sequence>MYINFYSIKLIVLLLLILMASIADIKTYRISNKLIVSGIIMGALINLCEDSLFGLIEALTGILIPIIVLFLLFYLRMLGAGDIKLFSAIGAIMGSDFVVECLIWSFLSGGVLCFFIMILRKNSRARLKVLYNYIIACVTSLTLLPYEEGSSSHNARFPFAIAISLGSLISIFSNI</sequence>
<reference evidence="4 5" key="1">
    <citation type="submission" date="2019-10" db="EMBL/GenBank/DDBJ databases">
        <title>Alkaliphilus serpentinus sp. nov. and Alkaliphilus pronyensis sp. nov., two novel anaerobic alkaliphilic species isolated from the serpentinized-hosted hydrothermal field of the Prony Bay (New Caledonia).</title>
        <authorList>
            <person name="Postec A."/>
        </authorList>
    </citation>
    <scope>NUCLEOTIDE SEQUENCE [LARGE SCALE GENOMIC DNA]</scope>
    <source>
        <strain evidence="4 5">LacV</strain>
    </source>
</reference>
<dbReference type="AlphaFoldDB" id="A0A6I0FDA6"/>
<dbReference type="OrthoDB" id="5508079at2"/>
<feature type="domain" description="Prepilin type IV endopeptidase peptidase" evidence="3">
    <location>
        <begin position="11"/>
        <end position="113"/>
    </location>
</feature>
<protein>
    <submittedName>
        <fullName evidence="4">Prepilin peptidase</fullName>
    </submittedName>
</protein>